<evidence type="ECO:0000313" key="3">
    <source>
        <dbReference type="Proteomes" id="UP001499993"/>
    </source>
</evidence>
<evidence type="ECO:0000259" key="1">
    <source>
        <dbReference type="Pfam" id="PF12682"/>
    </source>
</evidence>
<dbReference type="Pfam" id="PF12682">
    <property type="entry name" value="Flavodoxin_4"/>
    <property type="match status" value="1"/>
</dbReference>
<keyword evidence="3" id="KW-1185">Reference proteome</keyword>
<dbReference type="RefSeq" id="WP_345555018.1">
    <property type="nucleotide sequence ID" value="NZ_BAABIK010000001.1"/>
</dbReference>
<dbReference type="SUPFAM" id="SSF52218">
    <property type="entry name" value="Flavoproteins"/>
    <property type="match status" value="1"/>
</dbReference>
<proteinExistence type="predicted"/>
<sequence>MEPAEASATLLAYFSRAGENYWFGRRRDLAVGNTQQVADTVAALSDVEVFRIEEAEPYPHDFDTTVARSQREQDRDARPLITGSLPDPARFDTVLLGCPVWNSRAPMIMHTFLDGFDLSGKTMHPFVTYAIGEGRVFDDYADLYVGRAVIGEGLALRGEEVADAEPDITRWLSGTGLIEP</sequence>
<gene>
    <name evidence="2" type="ORF">GCM10023224_01870</name>
</gene>
<accession>A0ABP9G2R2</accession>
<comment type="caution">
    <text evidence="2">The sequence shown here is derived from an EMBL/GenBank/DDBJ whole genome shotgun (WGS) entry which is preliminary data.</text>
</comment>
<protein>
    <submittedName>
        <fullName evidence="2">Flavodoxin</fullName>
    </submittedName>
</protein>
<dbReference type="Proteomes" id="UP001499993">
    <property type="component" value="Unassembled WGS sequence"/>
</dbReference>
<dbReference type="PANTHER" id="PTHR39201:SF1">
    <property type="entry name" value="FLAVODOXIN-LIKE DOMAIN-CONTAINING PROTEIN"/>
    <property type="match status" value="1"/>
</dbReference>
<feature type="domain" description="Flavodoxin-like" evidence="1">
    <location>
        <begin position="30"/>
        <end position="130"/>
    </location>
</feature>
<organism evidence="2 3">
    <name type="scientific">Streptomonospora halophila</name>
    <dbReference type="NCBI Taxonomy" id="427369"/>
    <lineage>
        <taxon>Bacteria</taxon>
        <taxon>Bacillati</taxon>
        <taxon>Actinomycetota</taxon>
        <taxon>Actinomycetes</taxon>
        <taxon>Streptosporangiales</taxon>
        <taxon>Nocardiopsidaceae</taxon>
        <taxon>Streptomonospora</taxon>
    </lineage>
</organism>
<dbReference type="InterPro" id="IPR008254">
    <property type="entry name" value="Flavodoxin/NO_synth"/>
</dbReference>
<reference evidence="3" key="1">
    <citation type="journal article" date="2019" name="Int. J. Syst. Evol. Microbiol.">
        <title>The Global Catalogue of Microorganisms (GCM) 10K type strain sequencing project: providing services to taxonomists for standard genome sequencing and annotation.</title>
        <authorList>
            <consortium name="The Broad Institute Genomics Platform"/>
            <consortium name="The Broad Institute Genome Sequencing Center for Infectious Disease"/>
            <person name="Wu L."/>
            <person name="Ma J."/>
        </authorList>
    </citation>
    <scope>NUCLEOTIDE SEQUENCE [LARGE SCALE GENOMIC DNA]</scope>
    <source>
        <strain evidence="3">JCM 18123</strain>
    </source>
</reference>
<dbReference type="Gene3D" id="3.40.50.360">
    <property type="match status" value="1"/>
</dbReference>
<name>A0ABP9G2R2_9ACTN</name>
<evidence type="ECO:0000313" key="2">
    <source>
        <dbReference type="EMBL" id="GAA4926681.1"/>
    </source>
</evidence>
<dbReference type="PANTHER" id="PTHR39201">
    <property type="entry name" value="EXPORTED PROTEIN-RELATED"/>
    <property type="match status" value="1"/>
</dbReference>
<dbReference type="EMBL" id="BAABIK010000001">
    <property type="protein sequence ID" value="GAA4926681.1"/>
    <property type="molecule type" value="Genomic_DNA"/>
</dbReference>
<dbReference type="InterPro" id="IPR029039">
    <property type="entry name" value="Flavoprotein-like_sf"/>
</dbReference>